<sequence>MLSLDHERVERAVEGRVGWSAAFPPCYLSISGLAARFDEVQKSVVRGIAADWLLVETDSPYLCVRVQDTNTPAYVGEVANVVA</sequence>
<evidence type="ECO:0000313" key="3">
    <source>
        <dbReference type="Proteomes" id="UP000828390"/>
    </source>
</evidence>
<organism evidence="2 3">
    <name type="scientific">Dreissena polymorpha</name>
    <name type="common">Zebra mussel</name>
    <name type="synonym">Mytilus polymorpha</name>
    <dbReference type="NCBI Taxonomy" id="45954"/>
    <lineage>
        <taxon>Eukaryota</taxon>
        <taxon>Metazoa</taxon>
        <taxon>Spiralia</taxon>
        <taxon>Lophotrochozoa</taxon>
        <taxon>Mollusca</taxon>
        <taxon>Bivalvia</taxon>
        <taxon>Autobranchia</taxon>
        <taxon>Heteroconchia</taxon>
        <taxon>Euheterodonta</taxon>
        <taxon>Imparidentia</taxon>
        <taxon>Neoheterodontei</taxon>
        <taxon>Myida</taxon>
        <taxon>Dreissenoidea</taxon>
        <taxon>Dreissenidae</taxon>
        <taxon>Dreissena</taxon>
    </lineage>
</organism>
<comment type="similarity">
    <text evidence="1">Belongs to the metallo-dependent hydrolases superfamily. TatD-type hydrolase family.</text>
</comment>
<dbReference type="InterPro" id="IPR001130">
    <property type="entry name" value="TatD-like"/>
</dbReference>
<protein>
    <submittedName>
        <fullName evidence="2">Uncharacterized protein</fullName>
    </submittedName>
</protein>
<gene>
    <name evidence="2" type="ORF">DPMN_063632</name>
</gene>
<accession>A0A9D4CAW3</accession>
<dbReference type="Gene3D" id="3.20.20.140">
    <property type="entry name" value="Metal-dependent hydrolases"/>
    <property type="match status" value="1"/>
</dbReference>
<dbReference type="EMBL" id="JAIWYP010000013">
    <property type="protein sequence ID" value="KAH3720728.1"/>
    <property type="molecule type" value="Genomic_DNA"/>
</dbReference>
<evidence type="ECO:0000313" key="2">
    <source>
        <dbReference type="EMBL" id="KAH3720728.1"/>
    </source>
</evidence>
<comment type="caution">
    <text evidence="2">The sequence shown here is derived from an EMBL/GenBank/DDBJ whole genome shotgun (WGS) entry which is preliminary data.</text>
</comment>
<dbReference type="InterPro" id="IPR032466">
    <property type="entry name" value="Metal_Hydrolase"/>
</dbReference>
<dbReference type="Proteomes" id="UP000828390">
    <property type="component" value="Unassembled WGS sequence"/>
</dbReference>
<reference evidence="2" key="2">
    <citation type="submission" date="2020-11" db="EMBL/GenBank/DDBJ databases">
        <authorList>
            <person name="McCartney M.A."/>
            <person name="Auch B."/>
            <person name="Kono T."/>
            <person name="Mallez S."/>
            <person name="Becker A."/>
            <person name="Gohl D.M."/>
            <person name="Silverstein K.A.T."/>
            <person name="Koren S."/>
            <person name="Bechman K.B."/>
            <person name="Herman A."/>
            <person name="Abrahante J.E."/>
            <person name="Garbe J."/>
        </authorList>
    </citation>
    <scope>NUCLEOTIDE SEQUENCE</scope>
    <source>
        <strain evidence="2">Duluth1</strain>
        <tissue evidence="2">Whole animal</tissue>
    </source>
</reference>
<evidence type="ECO:0000256" key="1">
    <source>
        <dbReference type="ARBA" id="ARBA00009275"/>
    </source>
</evidence>
<proteinExistence type="inferred from homology"/>
<reference evidence="2" key="1">
    <citation type="journal article" date="2019" name="bioRxiv">
        <title>The Genome of the Zebra Mussel, Dreissena polymorpha: A Resource for Invasive Species Research.</title>
        <authorList>
            <person name="McCartney M.A."/>
            <person name="Auch B."/>
            <person name="Kono T."/>
            <person name="Mallez S."/>
            <person name="Zhang Y."/>
            <person name="Obille A."/>
            <person name="Becker A."/>
            <person name="Abrahante J.E."/>
            <person name="Garbe J."/>
            <person name="Badalamenti J.P."/>
            <person name="Herman A."/>
            <person name="Mangelson H."/>
            <person name="Liachko I."/>
            <person name="Sullivan S."/>
            <person name="Sone E.D."/>
            <person name="Koren S."/>
            <person name="Silverstein K.A.T."/>
            <person name="Beckman K.B."/>
            <person name="Gohl D.M."/>
        </authorList>
    </citation>
    <scope>NUCLEOTIDE SEQUENCE</scope>
    <source>
        <strain evidence="2">Duluth1</strain>
        <tissue evidence="2">Whole animal</tissue>
    </source>
</reference>
<dbReference type="Pfam" id="PF01026">
    <property type="entry name" value="TatD_DNase"/>
    <property type="match status" value="1"/>
</dbReference>
<keyword evidence="3" id="KW-1185">Reference proteome</keyword>
<name>A0A9D4CAW3_DREPO</name>
<dbReference type="GO" id="GO:0016788">
    <property type="term" value="F:hydrolase activity, acting on ester bonds"/>
    <property type="evidence" value="ECO:0007669"/>
    <property type="project" value="InterPro"/>
</dbReference>
<dbReference type="SUPFAM" id="SSF51556">
    <property type="entry name" value="Metallo-dependent hydrolases"/>
    <property type="match status" value="1"/>
</dbReference>
<dbReference type="AlphaFoldDB" id="A0A9D4CAW3"/>